<evidence type="ECO:0000313" key="11">
    <source>
        <dbReference type="Proteomes" id="UP000578252"/>
    </source>
</evidence>
<keyword evidence="8" id="KW-0812">Transmembrane</keyword>
<dbReference type="InterPro" id="IPR008271">
    <property type="entry name" value="Ser/Thr_kinase_AS"/>
</dbReference>
<dbReference type="SUPFAM" id="SSF56112">
    <property type="entry name" value="Protein kinase-like (PK-like)"/>
    <property type="match status" value="1"/>
</dbReference>
<dbReference type="InterPro" id="IPR000719">
    <property type="entry name" value="Prot_kinase_dom"/>
</dbReference>
<dbReference type="InterPro" id="IPR050660">
    <property type="entry name" value="NEK_Ser/Thr_kinase"/>
</dbReference>
<evidence type="ECO:0000256" key="7">
    <source>
        <dbReference type="PROSITE-ProRule" id="PRU10141"/>
    </source>
</evidence>
<evidence type="ECO:0000256" key="5">
    <source>
        <dbReference type="ARBA" id="ARBA00022777"/>
    </source>
</evidence>
<feature type="transmembrane region" description="Helical" evidence="8">
    <location>
        <begin position="503"/>
        <end position="522"/>
    </location>
</feature>
<dbReference type="SMART" id="SM00220">
    <property type="entry name" value="S_TKc"/>
    <property type="match status" value="1"/>
</dbReference>
<dbReference type="Gene3D" id="3.30.200.20">
    <property type="entry name" value="Phosphorylase Kinase, domain 1"/>
    <property type="match status" value="1"/>
</dbReference>
<name>A0A7Y0Y3H1_9ACTO</name>
<evidence type="ECO:0000259" key="9">
    <source>
        <dbReference type="PROSITE" id="PS50011"/>
    </source>
</evidence>
<dbReference type="Proteomes" id="UP000578252">
    <property type="component" value="Unassembled WGS sequence"/>
</dbReference>
<feature type="binding site" evidence="7">
    <location>
        <position position="43"/>
    </location>
    <ligand>
        <name>ATP</name>
        <dbReference type="ChEBI" id="CHEBI:30616"/>
    </ligand>
</feature>
<evidence type="ECO:0000256" key="2">
    <source>
        <dbReference type="ARBA" id="ARBA00012513"/>
    </source>
</evidence>
<sequence>MTDSRHLLGQDVGGYVLERPLGKGASATVYLARNIEGNQVALKLLSPDIFLGERRHEDELPGRQRLRAEAAALTKLDVPGVAHVLDLEIDSDVAAFLVTEYIAGSTLEEDVRRGGAWRREDVYELGTLLAKTLQAVHARGVCHRDIKPANVILGTNGPILIDFGIAFATGEAHLTQTGLVVGTPGFISPEVICGNPPSYVDDWWSLGATLLFALTGKAPFGAESQTVQISRVLAGNPAVETLDVDLATVFRDALAPQESRSADFNAILKALAAPLQISLQDKGGCTERYNIESPTTVLTPAVEISPIPSNTELSWQLGASPERGEEEKTAPDSKLIPLLESESPLENEDSETLSVFTPRRLPFLVLAGIVSWALLGTREELIAGVAAPLILWLFAAAGWQTRAKHKLFSVPTALVKGLFTALPSAFVIGFFLGGSLAIKTGLFPHFPGINTTILGFSGLSIPQTMVLRLGMLAIGGALTWWLPSSAPARTGARIVLRRFFPQWGTRFLVGVVLLSAAFFVVVRA</sequence>
<feature type="transmembrane region" description="Helical" evidence="8">
    <location>
        <begin position="413"/>
        <end position="438"/>
    </location>
</feature>
<dbReference type="CDD" id="cd14014">
    <property type="entry name" value="STKc_PknB_like"/>
    <property type="match status" value="1"/>
</dbReference>
<evidence type="ECO:0000256" key="8">
    <source>
        <dbReference type="SAM" id="Phobius"/>
    </source>
</evidence>
<keyword evidence="10" id="KW-0723">Serine/threonine-protein kinase</keyword>
<dbReference type="PANTHER" id="PTHR43671:SF13">
    <property type="entry name" value="SERINE_THREONINE-PROTEIN KINASE NEK2"/>
    <property type="match status" value="1"/>
</dbReference>
<dbReference type="PROSITE" id="PS00108">
    <property type="entry name" value="PROTEIN_KINASE_ST"/>
    <property type="match status" value="1"/>
</dbReference>
<evidence type="ECO:0000256" key="3">
    <source>
        <dbReference type="ARBA" id="ARBA00022679"/>
    </source>
</evidence>
<feature type="domain" description="Protein kinase" evidence="9">
    <location>
        <begin position="15"/>
        <end position="279"/>
    </location>
</feature>
<proteinExistence type="inferred from homology"/>
<protein>
    <recommendedName>
        <fullName evidence="2">non-specific serine/threonine protein kinase</fullName>
        <ecNumber evidence="2">2.7.11.1</ecNumber>
    </recommendedName>
</protein>
<evidence type="ECO:0000256" key="4">
    <source>
        <dbReference type="ARBA" id="ARBA00022741"/>
    </source>
</evidence>
<dbReference type="EC" id="2.7.11.1" evidence="2"/>
<evidence type="ECO:0000313" key="10">
    <source>
        <dbReference type="EMBL" id="NMW64265.1"/>
    </source>
</evidence>
<dbReference type="EMBL" id="JABCUR010000001">
    <property type="protein sequence ID" value="NMW64265.1"/>
    <property type="molecule type" value="Genomic_DNA"/>
</dbReference>
<dbReference type="Pfam" id="PF00069">
    <property type="entry name" value="Pkinase"/>
    <property type="match status" value="1"/>
</dbReference>
<reference evidence="10 11" key="1">
    <citation type="submission" date="2020-04" db="EMBL/GenBank/DDBJ databases">
        <title>Antimicrobial susceptibility and clonality of vaginal-derived multi-drug resistant Mobiluncus isolates in China.</title>
        <authorList>
            <person name="Zhang X."/>
        </authorList>
    </citation>
    <scope>NUCLEOTIDE SEQUENCE [LARGE SCALE GENOMIC DNA]</scope>
    <source>
        <strain evidence="10 11">13</strain>
    </source>
</reference>
<dbReference type="GO" id="GO:0005524">
    <property type="term" value="F:ATP binding"/>
    <property type="evidence" value="ECO:0007669"/>
    <property type="project" value="UniProtKB-UniRule"/>
</dbReference>
<evidence type="ECO:0000256" key="1">
    <source>
        <dbReference type="ARBA" id="ARBA00010886"/>
    </source>
</evidence>
<dbReference type="Gene3D" id="1.10.510.10">
    <property type="entry name" value="Transferase(Phosphotransferase) domain 1"/>
    <property type="match status" value="1"/>
</dbReference>
<comment type="caution">
    <text evidence="10">The sequence shown here is derived from an EMBL/GenBank/DDBJ whole genome shotgun (WGS) entry which is preliminary data.</text>
</comment>
<accession>A0A7Y0Y3H1</accession>
<dbReference type="PANTHER" id="PTHR43671">
    <property type="entry name" value="SERINE/THREONINE-PROTEIN KINASE NEK"/>
    <property type="match status" value="1"/>
</dbReference>
<dbReference type="AlphaFoldDB" id="A0A7Y0Y3H1"/>
<feature type="transmembrane region" description="Helical" evidence="8">
    <location>
        <begin position="381"/>
        <end position="401"/>
    </location>
</feature>
<dbReference type="InterPro" id="IPR017441">
    <property type="entry name" value="Protein_kinase_ATP_BS"/>
</dbReference>
<feature type="transmembrane region" description="Helical" evidence="8">
    <location>
        <begin position="465"/>
        <end position="482"/>
    </location>
</feature>
<organism evidence="10 11">
    <name type="scientific">Mobiluncus mulieris</name>
    <dbReference type="NCBI Taxonomy" id="2052"/>
    <lineage>
        <taxon>Bacteria</taxon>
        <taxon>Bacillati</taxon>
        <taxon>Actinomycetota</taxon>
        <taxon>Actinomycetes</taxon>
        <taxon>Actinomycetales</taxon>
        <taxon>Actinomycetaceae</taxon>
        <taxon>Mobiluncus</taxon>
    </lineage>
</organism>
<evidence type="ECO:0000256" key="6">
    <source>
        <dbReference type="ARBA" id="ARBA00022840"/>
    </source>
</evidence>
<keyword evidence="5 10" id="KW-0418">Kinase</keyword>
<keyword evidence="8" id="KW-0472">Membrane</keyword>
<dbReference type="PROSITE" id="PS50011">
    <property type="entry name" value="PROTEIN_KINASE_DOM"/>
    <property type="match status" value="1"/>
</dbReference>
<keyword evidence="8" id="KW-1133">Transmembrane helix</keyword>
<dbReference type="InterPro" id="IPR011009">
    <property type="entry name" value="Kinase-like_dom_sf"/>
</dbReference>
<dbReference type="RefSeq" id="WP_169771451.1">
    <property type="nucleotide sequence ID" value="NZ_JABCUR010000001.1"/>
</dbReference>
<comment type="similarity">
    <text evidence="1">Belongs to the protein kinase superfamily. NEK Ser/Thr protein kinase family. NIMA subfamily.</text>
</comment>
<gene>
    <name evidence="10" type="ORF">HHJ78_01625</name>
</gene>
<dbReference type="PROSITE" id="PS00107">
    <property type="entry name" value="PROTEIN_KINASE_ATP"/>
    <property type="match status" value="1"/>
</dbReference>
<keyword evidence="3" id="KW-0808">Transferase</keyword>
<keyword evidence="6 7" id="KW-0067">ATP-binding</keyword>
<dbReference type="GO" id="GO:0004674">
    <property type="term" value="F:protein serine/threonine kinase activity"/>
    <property type="evidence" value="ECO:0007669"/>
    <property type="project" value="UniProtKB-KW"/>
</dbReference>
<keyword evidence="4 7" id="KW-0547">Nucleotide-binding</keyword>